<reference evidence="2 3" key="1">
    <citation type="submission" date="2017-12" db="EMBL/GenBank/DDBJ databases">
        <title>Genomic Encyclopedia of Type Strains, Phase III (KMG-III): the genomes of soil and plant-associated and newly described type strains.</title>
        <authorList>
            <person name="Whitman W."/>
        </authorList>
    </citation>
    <scope>NUCLEOTIDE SEQUENCE [LARGE SCALE GENOMIC DNA]</scope>
    <source>
        <strain evidence="2 3">LP43</strain>
    </source>
</reference>
<evidence type="ECO:0000313" key="3">
    <source>
        <dbReference type="Proteomes" id="UP000233782"/>
    </source>
</evidence>
<organism evidence="2 3">
    <name type="scientific">Pontibacter ramchanderi</name>
    <dbReference type="NCBI Taxonomy" id="1179743"/>
    <lineage>
        <taxon>Bacteria</taxon>
        <taxon>Pseudomonadati</taxon>
        <taxon>Bacteroidota</taxon>
        <taxon>Cytophagia</taxon>
        <taxon>Cytophagales</taxon>
        <taxon>Hymenobacteraceae</taxon>
        <taxon>Pontibacter</taxon>
    </lineage>
</organism>
<keyword evidence="1" id="KW-1133">Transmembrane helix</keyword>
<feature type="transmembrane region" description="Helical" evidence="1">
    <location>
        <begin position="21"/>
        <end position="43"/>
    </location>
</feature>
<feature type="transmembrane region" description="Helical" evidence="1">
    <location>
        <begin position="102"/>
        <end position="120"/>
    </location>
</feature>
<dbReference type="EMBL" id="PJMU01000001">
    <property type="protein sequence ID" value="PKV76013.1"/>
    <property type="molecule type" value="Genomic_DNA"/>
</dbReference>
<protein>
    <recommendedName>
        <fullName evidence="4">DUF2784 family protein</fullName>
    </recommendedName>
</protein>
<proteinExistence type="predicted"/>
<accession>A0A2N3V348</accession>
<gene>
    <name evidence="2" type="ORF">BD749_0962</name>
</gene>
<dbReference type="AlphaFoldDB" id="A0A2N3V348"/>
<feature type="transmembrane region" description="Helical" evidence="1">
    <location>
        <begin position="49"/>
        <end position="68"/>
    </location>
</feature>
<evidence type="ECO:0000313" key="2">
    <source>
        <dbReference type="EMBL" id="PKV76013.1"/>
    </source>
</evidence>
<comment type="caution">
    <text evidence="2">The sequence shown here is derived from an EMBL/GenBank/DDBJ whole genome shotgun (WGS) entry which is preliminary data.</text>
</comment>
<dbReference type="Proteomes" id="UP000233782">
    <property type="component" value="Unassembled WGS sequence"/>
</dbReference>
<evidence type="ECO:0000256" key="1">
    <source>
        <dbReference type="SAM" id="Phobius"/>
    </source>
</evidence>
<evidence type="ECO:0008006" key="4">
    <source>
        <dbReference type="Google" id="ProtNLM"/>
    </source>
</evidence>
<keyword evidence="1" id="KW-0812">Transmembrane</keyword>
<dbReference type="RefSeq" id="WP_101443191.1">
    <property type="nucleotide sequence ID" value="NZ_PJMU01000001.1"/>
</dbReference>
<keyword evidence="1" id="KW-0472">Membrane</keyword>
<dbReference type="OrthoDB" id="573857at2"/>
<keyword evidence="3" id="KW-1185">Reference proteome</keyword>
<sequence>MEHIRQEELETRKRKLLFIKTVHTLVWVFFNVVIFYLLYAVIVGRIDKWVWICLGLIVLEGLVLLVFNKMCPITVVARRYSDSTRDNFDIFLPNWLARYNKVIYSTIVLVSVLILVYRLALS</sequence>
<name>A0A2N3V348_9BACT</name>